<dbReference type="Proteomes" id="UP001565368">
    <property type="component" value="Unassembled WGS sequence"/>
</dbReference>
<protein>
    <submittedName>
        <fullName evidence="4">Medium-chain fatty acid-CoA ligase faa2</fullName>
        <ecNumber evidence="4">6.2.1.3</ecNumber>
    </submittedName>
</protein>
<reference evidence="4 5" key="1">
    <citation type="submission" date="2023-08" db="EMBL/GenBank/DDBJ databases">
        <title>Annotated Genome Sequence of Vanrija albida AlHP1.</title>
        <authorList>
            <person name="Herzog R."/>
        </authorList>
    </citation>
    <scope>NUCLEOTIDE SEQUENCE [LARGE SCALE GENOMIC DNA]</scope>
    <source>
        <strain evidence="4 5">AlHP1</strain>
    </source>
</reference>
<dbReference type="RefSeq" id="XP_069205155.1">
    <property type="nucleotide sequence ID" value="XM_069357218.1"/>
</dbReference>
<dbReference type="PANTHER" id="PTHR43272:SF33">
    <property type="entry name" value="AMP-BINDING DOMAIN-CONTAINING PROTEIN-RELATED"/>
    <property type="match status" value="1"/>
</dbReference>
<dbReference type="InterPro" id="IPR000873">
    <property type="entry name" value="AMP-dep_synth/lig_dom"/>
</dbReference>
<dbReference type="PANTHER" id="PTHR43272">
    <property type="entry name" value="LONG-CHAIN-FATTY-ACID--COA LIGASE"/>
    <property type="match status" value="1"/>
</dbReference>
<evidence type="ECO:0000256" key="2">
    <source>
        <dbReference type="ARBA" id="ARBA00022840"/>
    </source>
</evidence>
<sequence>MPVTYTPYPKDLNLNQQDIPIPGSETATTSAAYVSAVFDPSLLQVDLDGNPRPKTLFEIFENTANEFPNVPLFRSRVVLKPTKAGEAPTFGNGTVDASYGEIQHRRNAVGSALLALERLGRLRNPNTPADQPSPPEIVAEALPAWGDRLKGGARRGWAVGVWSRNREEWQIVDLATQAYGLVSVSLYETLGPNTTEFITNHCPLPIIFASSNHLVDLLKLAPRCPSLRAIVSMDRISAGERDVLSQWATSLGLLLLDMADLEEWGLEPGNYLPPGPLEGENDLDSNRVATISYTSGTTGNPKGVILSNWNMTSATLSQSLGGDVFFSKPGWRFMSYLPLSHIYERFLQILVIAGGGTVCFSCGDTTKLLEDAQIFKPHFFPGVPRVWNRVHAAISVQMDTPGLKGALLRQAIAAKRANWREHGQVTHRIYDTLVFSKVRALLGGQVRYMSSGSAPLSGAVHELLKLCFSCDVVQGYGLTETVGACSKGIAWDVGATGTCGLLTNCNEVMLADVAEMGYTHKDSPNPRGEVCIRGDNIFHGYLHDPENTAKALDKDGWFHTGDIGEFDSAGRLKIIDRVKNVVKLSQGEYVALEKLEGIYALNALFAALLVHADSLRSSLVAIAVLDPALASKLVHDVLGQKISPEDLKALDQAVKDEKVRDRIVAGFAQVAKKNKLNGFEHIRGVFPTILPFEDDLMTPTQKIKRNVAAKFFEKEIDEIYNKIEGSKL</sequence>
<keyword evidence="2" id="KW-0067">ATP-binding</keyword>
<keyword evidence="5" id="KW-1185">Reference proteome</keyword>
<dbReference type="Gene3D" id="3.40.50.12780">
    <property type="entry name" value="N-terminal domain of ligase-like"/>
    <property type="match status" value="1"/>
</dbReference>
<evidence type="ECO:0000259" key="3">
    <source>
        <dbReference type="Pfam" id="PF00501"/>
    </source>
</evidence>
<dbReference type="SUPFAM" id="SSF56801">
    <property type="entry name" value="Acetyl-CoA synthetase-like"/>
    <property type="match status" value="1"/>
</dbReference>
<evidence type="ECO:0000313" key="5">
    <source>
        <dbReference type="Proteomes" id="UP001565368"/>
    </source>
</evidence>
<dbReference type="EC" id="6.2.1.3" evidence="4"/>
<dbReference type="PROSITE" id="PS00455">
    <property type="entry name" value="AMP_BINDING"/>
    <property type="match status" value="1"/>
</dbReference>
<feature type="domain" description="AMP-dependent synthetase/ligase" evidence="3">
    <location>
        <begin position="149"/>
        <end position="542"/>
    </location>
</feature>
<gene>
    <name evidence="4" type="primary">FAA2_2</name>
    <name evidence="4" type="ORF">Q8F55_008836</name>
</gene>
<evidence type="ECO:0000313" key="4">
    <source>
        <dbReference type="EMBL" id="KAL1405211.1"/>
    </source>
</evidence>
<dbReference type="GeneID" id="95989879"/>
<evidence type="ECO:0000256" key="1">
    <source>
        <dbReference type="ARBA" id="ARBA00022741"/>
    </source>
</evidence>
<dbReference type="EMBL" id="JBBXJM010000007">
    <property type="protein sequence ID" value="KAL1405211.1"/>
    <property type="molecule type" value="Genomic_DNA"/>
</dbReference>
<keyword evidence="1" id="KW-0547">Nucleotide-binding</keyword>
<keyword evidence="4" id="KW-0436">Ligase</keyword>
<accession>A0ABR3PS99</accession>
<proteinExistence type="predicted"/>
<comment type="caution">
    <text evidence="4">The sequence shown here is derived from an EMBL/GenBank/DDBJ whole genome shotgun (WGS) entry which is preliminary data.</text>
</comment>
<dbReference type="GO" id="GO:0004467">
    <property type="term" value="F:long-chain fatty acid-CoA ligase activity"/>
    <property type="evidence" value="ECO:0007669"/>
    <property type="project" value="UniProtKB-EC"/>
</dbReference>
<dbReference type="InterPro" id="IPR020845">
    <property type="entry name" value="AMP-binding_CS"/>
</dbReference>
<dbReference type="InterPro" id="IPR042099">
    <property type="entry name" value="ANL_N_sf"/>
</dbReference>
<name>A0ABR3PS99_9TREE</name>
<organism evidence="4 5">
    <name type="scientific">Vanrija albida</name>
    <dbReference type="NCBI Taxonomy" id="181172"/>
    <lineage>
        <taxon>Eukaryota</taxon>
        <taxon>Fungi</taxon>
        <taxon>Dikarya</taxon>
        <taxon>Basidiomycota</taxon>
        <taxon>Agaricomycotina</taxon>
        <taxon>Tremellomycetes</taxon>
        <taxon>Trichosporonales</taxon>
        <taxon>Trichosporonaceae</taxon>
        <taxon>Vanrija</taxon>
    </lineage>
</organism>
<dbReference type="Pfam" id="PF00501">
    <property type="entry name" value="AMP-binding"/>
    <property type="match status" value="1"/>
</dbReference>